<dbReference type="PRINTS" id="PR00625">
    <property type="entry name" value="JDOMAIN"/>
</dbReference>
<dbReference type="GO" id="GO:0005737">
    <property type="term" value="C:cytoplasm"/>
    <property type="evidence" value="ECO:0007669"/>
    <property type="project" value="TreeGrafter"/>
</dbReference>
<gene>
    <name evidence="2" type="ORF">SAMN05444171_6465</name>
</gene>
<dbReference type="Pfam" id="PF00226">
    <property type="entry name" value="DnaJ"/>
    <property type="match status" value="1"/>
</dbReference>
<dbReference type="Gene3D" id="2.60.260.20">
    <property type="entry name" value="Urease metallochaperone UreE, N-terminal domain"/>
    <property type="match status" value="2"/>
</dbReference>
<dbReference type="InterPro" id="IPR002939">
    <property type="entry name" value="DnaJ_C"/>
</dbReference>
<sequence length="304" mass="33230">MAADPYTTLGVKKDATPDDIQKAYRRLAKKLHPDLNPGNKTAEEKFKEVSAAYDLLSDPEKRARFDRGEIDASGTERPRQQYYRDFADQGGWSAYTNNAGFSDFGDYAGAEDILSEIFGRGDRAGRRRRGQDVHYHLDLAFLDAINGGKQSLVLPDGSALDVSIPPGTRDGQVLRLKGKGRPGVGDGPPGDALIEISVLPHPYFTRKGDDIYLDLPISLKEAVLGAKIKVPTPSGTVTAAVPKWSNAGRVLRLKGRGVPRADGSKGDQYVTLKLVLPQKPDREFEKFVAQWQPVADSPRQSMGV</sequence>
<dbReference type="AlphaFoldDB" id="A0A1M7G7J8"/>
<dbReference type="GO" id="GO:0042026">
    <property type="term" value="P:protein refolding"/>
    <property type="evidence" value="ECO:0007669"/>
    <property type="project" value="TreeGrafter"/>
</dbReference>
<dbReference type="PANTHER" id="PTHR43096:SF10">
    <property type="entry name" value="CHAPERONE PROTEIN DNAJ A6, CHLOROPLASTIC"/>
    <property type="match status" value="1"/>
</dbReference>
<dbReference type="InterPro" id="IPR018253">
    <property type="entry name" value="DnaJ_domain_CS"/>
</dbReference>
<dbReference type="RefSeq" id="WP_074827648.1">
    <property type="nucleotide sequence ID" value="NZ_FNTI01000001.1"/>
</dbReference>
<dbReference type="InterPro" id="IPR008971">
    <property type="entry name" value="HSP40/DnaJ_pept-bd"/>
</dbReference>
<dbReference type="FunFam" id="2.60.260.20:FF:000013">
    <property type="entry name" value="DnaJ subfamily B member 11"/>
    <property type="match status" value="1"/>
</dbReference>
<reference evidence="2 3" key="1">
    <citation type="submission" date="2016-10" db="EMBL/GenBank/DDBJ databases">
        <authorList>
            <person name="de Groot N.N."/>
        </authorList>
    </citation>
    <scope>NUCLEOTIDE SEQUENCE [LARGE SCALE GENOMIC DNA]</scope>
    <source>
        <strain evidence="2 3">GAS522</strain>
    </source>
</reference>
<dbReference type="GO" id="GO:0051082">
    <property type="term" value="F:unfolded protein binding"/>
    <property type="evidence" value="ECO:0007669"/>
    <property type="project" value="InterPro"/>
</dbReference>
<dbReference type="PROSITE" id="PS50076">
    <property type="entry name" value="DNAJ_2"/>
    <property type="match status" value="1"/>
</dbReference>
<dbReference type="InterPro" id="IPR036869">
    <property type="entry name" value="J_dom_sf"/>
</dbReference>
<dbReference type="EMBL" id="FNTI01000001">
    <property type="protein sequence ID" value="SEE15970.1"/>
    <property type="molecule type" value="Genomic_DNA"/>
</dbReference>
<dbReference type="SUPFAM" id="SSF49493">
    <property type="entry name" value="HSP40/DnaJ peptide-binding domain"/>
    <property type="match status" value="2"/>
</dbReference>
<evidence type="ECO:0000259" key="1">
    <source>
        <dbReference type="PROSITE" id="PS50076"/>
    </source>
</evidence>
<dbReference type="PROSITE" id="PS00636">
    <property type="entry name" value="DNAJ_1"/>
    <property type="match status" value="1"/>
</dbReference>
<organism evidence="2 3">
    <name type="scientific">Bradyrhizobium lablabi</name>
    <dbReference type="NCBI Taxonomy" id="722472"/>
    <lineage>
        <taxon>Bacteria</taxon>
        <taxon>Pseudomonadati</taxon>
        <taxon>Pseudomonadota</taxon>
        <taxon>Alphaproteobacteria</taxon>
        <taxon>Hyphomicrobiales</taxon>
        <taxon>Nitrobacteraceae</taxon>
        <taxon>Bradyrhizobium</taxon>
    </lineage>
</organism>
<feature type="domain" description="J" evidence="1">
    <location>
        <begin position="4"/>
        <end position="69"/>
    </location>
</feature>
<accession>A0A1M7G7J8</accession>
<protein>
    <submittedName>
        <fullName evidence="2">DnaJ-class molecular chaperone with C-terminal Zn finger domain</fullName>
    </submittedName>
</protein>
<proteinExistence type="predicted"/>
<dbReference type="Gene3D" id="1.10.287.110">
    <property type="entry name" value="DnaJ domain"/>
    <property type="match status" value="1"/>
</dbReference>
<dbReference type="SUPFAM" id="SSF46565">
    <property type="entry name" value="Chaperone J-domain"/>
    <property type="match status" value="1"/>
</dbReference>
<dbReference type="Proteomes" id="UP000183208">
    <property type="component" value="Unassembled WGS sequence"/>
</dbReference>
<dbReference type="SMART" id="SM00271">
    <property type="entry name" value="DnaJ"/>
    <property type="match status" value="1"/>
</dbReference>
<evidence type="ECO:0000313" key="2">
    <source>
        <dbReference type="EMBL" id="SEE15970.1"/>
    </source>
</evidence>
<evidence type="ECO:0000313" key="3">
    <source>
        <dbReference type="Proteomes" id="UP000183208"/>
    </source>
</evidence>
<dbReference type="CDD" id="cd06257">
    <property type="entry name" value="DnaJ"/>
    <property type="match status" value="1"/>
</dbReference>
<dbReference type="PANTHER" id="PTHR43096">
    <property type="entry name" value="DNAJ HOMOLOG 1, MITOCHONDRIAL-RELATED"/>
    <property type="match status" value="1"/>
</dbReference>
<name>A0A1M7G7J8_9BRAD</name>
<dbReference type="InterPro" id="IPR001623">
    <property type="entry name" value="DnaJ_domain"/>
</dbReference>
<dbReference type="CDD" id="cd10747">
    <property type="entry name" value="DnaJ_C"/>
    <property type="match status" value="1"/>
</dbReference>
<dbReference type="Pfam" id="PF01556">
    <property type="entry name" value="DnaJ_C"/>
    <property type="match status" value="1"/>
</dbReference>
<dbReference type="OrthoDB" id="9779889at2"/>